<evidence type="ECO:0000313" key="2">
    <source>
        <dbReference type="Proteomes" id="UP000814033"/>
    </source>
</evidence>
<comment type="caution">
    <text evidence="1">The sequence shown here is derived from an EMBL/GenBank/DDBJ whole genome shotgun (WGS) entry which is preliminary data.</text>
</comment>
<dbReference type="EMBL" id="MU275960">
    <property type="protein sequence ID" value="KAI0045144.1"/>
    <property type="molecule type" value="Genomic_DNA"/>
</dbReference>
<name>A0ACB8RLN0_9AGAM</name>
<reference evidence="1" key="2">
    <citation type="journal article" date="2022" name="New Phytol.">
        <title>Evolutionary transition to the ectomycorrhizal habit in the genomes of a hyperdiverse lineage of mushroom-forming fungi.</title>
        <authorList>
            <person name="Looney B."/>
            <person name="Miyauchi S."/>
            <person name="Morin E."/>
            <person name="Drula E."/>
            <person name="Courty P.E."/>
            <person name="Kohler A."/>
            <person name="Kuo A."/>
            <person name="LaButti K."/>
            <person name="Pangilinan J."/>
            <person name="Lipzen A."/>
            <person name="Riley R."/>
            <person name="Andreopoulos W."/>
            <person name="He G."/>
            <person name="Johnson J."/>
            <person name="Nolan M."/>
            <person name="Tritt A."/>
            <person name="Barry K.W."/>
            <person name="Grigoriev I.V."/>
            <person name="Nagy L.G."/>
            <person name="Hibbett D."/>
            <person name="Henrissat B."/>
            <person name="Matheny P.B."/>
            <person name="Labbe J."/>
            <person name="Martin F.M."/>
        </authorList>
    </citation>
    <scope>NUCLEOTIDE SEQUENCE</scope>
    <source>
        <strain evidence="1">FP105234-sp</strain>
    </source>
</reference>
<evidence type="ECO:0000313" key="1">
    <source>
        <dbReference type="EMBL" id="KAI0045144.1"/>
    </source>
</evidence>
<accession>A0ACB8RLN0</accession>
<protein>
    <submittedName>
        <fullName evidence="1">Uncharacterized protein</fullName>
    </submittedName>
</protein>
<reference evidence="1" key="1">
    <citation type="submission" date="2021-02" db="EMBL/GenBank/DDBJ databases">
        <authorList>
            <consortium name="DOE Joint Genome Institute"/>
            <person name="Ahrendt S."/>
            <person name="Looney B.P."/>
            <person name="Miyauchi S."/>
            <person name="Morin E."/>
            <person name="Drula E."/>
            <person name="Courty P.E."/>
            <person name="Chicoki N."/>
            <person name="Fauchery L."/>
            <person name="Kohler A."/>
            <person name="Kuo A."/>
            <person name="Labutti K."/>
            <person name="Pangilinan J."/>
            <person name="Lipzen A."/>
            <person name="Riley R."/>
            <person name="Andreopoulos W."/>
            <person name="He G."/>
            <person name="Johnson J."/>
            <person name="Barry K.W."/>
            <person name="Grigoriev I.V."/>
            <person name="Nagy L."/>
            <person name="Hibbett D."/>
            <person name="Henrissat B."/>
            <person name="Matheny P.B."/>
            <person name="Labbe J."/>
            <person name="Martin F."/>
        </authorList>
    </citation>
    <scope>NUCLEOTIDE SEQUENCE</scope>
    <source>
        <strain evidence="1">FP105234-sp</strain>
    </source>
</reference>
<keyword evidence="2" id="KW-1185">Reference proteome</keyword>
<gene>
    <name evidence="1" type="ORF">FA95DRAFT_1561435</name>
</gene>
<dbReference type="Proteomes" id="UP000814033">
    <property type="component" value="Unassembled WGS sequence"/>
</dbReference>
<organism evidence="1 2">
    <name type="scientific">Auriscalpium vulgare</name>
    <dbReference type="NCBI Taxonomy" id="40419"/>
    <lineage>
        <taxon>Eukaryota</taxon>
        <taxon>Fungi</taxon>
        <taxon>Dikarya</taxon>
        <taxon>Basidiomycota</taxon>
        <taxon>Agaricomycotina</taxon>
        <taxon>Agaricomycetes</taxon>
        <taxon>Russulales</taxon>
        <taxon>Auriscalpiaceae</taxon>
        <taxon>Auriscalpium</taxon>
    </lineage>
</organism>
<proteinExistence type="predicted"/>
<sequence>MRLTLPLELQLEIIKLVYIASQAHDIDYATLSACALVCKSWTAVAQSLLFRRAPLSDSGAPHSKLNRLVRALSGKSPHRESTLGLGRANLQSLSLLVRALQGDSRLGGYVRALTIDVHANFSTMATDRRRNIEHLPRENTEAWMMVLKLCPCAEKLTFVGHRWQPGTVGMEQWSSKEMRSRLRKLAVRPRVLEFMDGFGGDSVRALQRVWPSVRWVTVHDQHILLGPSPISQTRMRRLVGLELRQSDDRFVGLDVLNGADGSLRELVLVSRTWWTWSGGEIAPALAARITSLTANGVPPAHILERFSSLEELILLTAEDSFIPPITIRHLGYHGRLGIKTAIYKVHAIHVAVAMSALYDLHLVTATRHLPQAALGVLQEACRVRDVDFVIYKDPDSFPREKNVDWI</sequence>